<keyword evidence="6" id="KW-0332">GMP biosynthesis</keyword>
<dbReference type="SMART" id="SM00116">
    <property type="entry name" value="CBS"/>
    <property type="match status" value="2"/>
</dbReference>
<keyword evidence="8" id="KW-0630">Potassium</keyword>
<keyword evidence="9" id="KW-0560">Oxidoreductase</keyword>
<dbReference type="PANTHER" id="PTHR11911">
    <property type="entry name" value="INOSINE-5-MONOPHOSPHATE DEHYDROGENASE RELATED"/>
    <property type="match status" value="1"/>
</dbReference>
<dbReference type="SMART" id="SM01240">
    <property type="entry name" value="IMPDH"/>
    <property type="match status" value="1"/>
</dbReference>
<evidence type="ECO:0000256" key="9">
    <source>
        <dbReference type="ARBA" id="ARBA00023002"/>
    </source>
</evidence>
<keyword evidence="10" id="KW-0520">NAD</keyword>
<proteinExistence type="inferred from homology"/>
<accession>A0A6J6IFI3</accession>
<evidence type="ECO:0000256" key="12">
    <source>
        <dbReference type="ARBA" id="ARBA00048028"/>
    </source>
</evidence>
<keyword evidence="4" id="KW-0479">Metal-binding</keyword>
<feature type="domain" description="CBS" evidence="13">
    <location>
        <begin position="159"/>
        <end position="216"/>
    </location>
</feature>
<feature type="domain" description="CBS" evidence="13">
    <location>
        <begin position="96"/>
        <end position="153"/>
    </location>
</feature>
<gene>
    <name evidence="14" type="ORF">UFOPK1961_00251</name>
</gene>
<dbReference type="GO" id="GO:0006183">
    <property type="term" value="P:GTP biosynthetic process"/>
    <property type="evidence" value="ECO:0007669"/>
    <property type="project" value="TreeGrafter"/>
</dbReference>
<evidence type="ECO:0000256" key="2">
    <source>
        <dbReference type="ARBA" id="ARBA00005502"/>
    </source>
</evidence>
<evidence type="ECO:0000256" key="7">
    <source>
        <dbReference type="ARBA" id="ARBA00022755"/>
    </source>
</evidence>
<dbReference type="GO" id="GO:0003938">
    <property type="term" value="F:IMP dehydrogenase activity"/>
    <property type="evidence" value="ECO:0007669"/>
    <property type="project" value="UniProtKB-EC"/>
</dbReference>
<dbReference type="Gene3D" id="3.20.20.70">
    <property type="entry name" value="Aldolase class I"/>
    <property type="match status" value="1"/>
</dbReference>
<sequence>MSDNDPFGLTGLTYDDVMLLPEHTDVIPSEANTSSRLTKRISLWAPIVSSAMDTVTEARMAIGMARQGGIGIIHRNLSIEDQAAQVDKVKRSESGMITNPVTTTATTSVAEVDRICGQFRVSGLPVVNEEGVLLGIITNRDMRFVPRDEAEKTLVKDVMTPMPLVTGRASISADDAVALFAQHKIEKLPLVDDAGKLVGLITVKDFEKSEKYPNATKDDEGRLRVGAAIGFFGDAWDRACALRDAGVDILVVDTANGDSSGVLDIVKKLKADKTFSHIDVIGGNVATEAGAASLIAAGVDAVKVGVGPGSICTTRIVAGVGVPQITAIYEASKAAKKAGVPVIADGGLQYSGDIAKALVAGAEVVMLGSLLAGTDESPGDLVFENGKQYKAYRGMGSLGALQTRGNKTSYSRDRYFQADVPNDDQLIAEGIEGRVAYRGPLASVIYQLLGGLRQSMFYTGARTITDLKANGKFVRITPAGLKESHPHDIQMIVEAPNYKR</sequence>
<evidence type="ECO:0000313" key="14">
    <source>
        <dbReference type="EMBL" id="CAB4623355.1"/>
    </source>
</evidence>
<comment type="catalytic activity">
    <reaction evidence="12">
        <text>IMP + NAD(+) + H2O = XMP + NADH + H(+)</text>
        <dbReference type="Rhea" id="RHEA:11708"/>
        <dbReference type="ChEBI" id="CHEBI:15377"/>
        <dbReference type="ChEBI" id="CHEBI:15378"/>
        <dbReference type="ChEBI" id="CHEBI:57464"/>
        <dbReference type="ChEBI" id="CHEBI:57540"/>
        <dbReference type="ChEBI" id="CHEBI:57945"/>
        <dbReference type="ChEBI" id="CHEBI:58053"/>
        <dbReference type="EC" id="1.1.1.205"/>
    </reaction>
</comment>
<dbReference type="HAMAP" id="MF_01964">
    <property type="entry name" value="IMPDH"/>
    <property type="match status" value="1"/>
</dbReference>
<dbReference type="InterPro" id="IPR000644">
    <property type="entry name" value="CBS_dom"/>
</dbReference>
<dbReference type="InterPro" id="IPR001093">
    <property type="entry name" value="IMP_DH_GMPRt"/>
</dbReference>
<protein>
    <submittedName>
        <fullName evidence="14">Unannotated protein</fullName>
    </submittedName>
</protein>
<dbReference type="InterPro" id="IPR005990">
    <property type="entry name" value="IMP_DH"/>
</dbReference>
<dbReference type="AlphaFoldDB" id="A0A6J6IFI3"/>
<evidence type="ECO:0000256" key="8">
    <source>
        <dbReference type="ARBA" id="ARBA00022958"/>
    </source>
</evidence>
<evidence type="ECO:0000256" key="10">
    <source>
        <dbReference type="ARBA" id="ARBA00023027"/>
    </source>
</evidence>
<comment type="subunit">
    <text evidence="3">Homotetramer.</text>
</comment>
<dbReference type="PIRSF" id="PIRSF000130">
    <property type="entry name" value="IMPDH"/>
    <property type="match status" value="1"/>
</dbReference>
<organism evidence="14">
    <name type="scientific">freshwater metagenome</name>
    <dbReference type="NCBI Taxonomy" id="449393"/>
    <lineage>
        <taxon>unclassified sequences</taxon>
        <taxon>metagenomes</taxon>
        <taxon>ecological metagenomes</taxon>
    </lineage>
</organism>
<keyword evidence="11" id="KW-0129">CBS domain</keyword>
<dbReference type="PROSITE" id="PS51371">
    <property type="entry name" value="CBS"/>
    <property type="match status" value="2"/>
</dbReference>
<reference evidence="14" key="1">
    <citation type="submission" date="2020-05" db="EMBL/GenBank/DDBJ databases">
        <authorList>
            <person name="Chiriac C."/>
            <person name="Salcher M."/>
            <person name="Ghai R."/>
            <person name="Kavagutti S V."/>
        </authorList>
    </citation>
    <scope>NUCLEOTIDE SEQUENCE</scope>
</reference>
<evidence type="ECO:0000256" key="1">
    <source>
        <dbReference type="ARBA" id="ARBA00001958"/>
    </source>
</evidence>
<keyword evidence="7" id="KW-0658">Purine biosynthesis</keyword>
<evidence type="ECO:0000259" key="13">
    <source>
        <dbReference type="PROSITE" id="PS51371"/>
    </source>
</evidence>
<dbReference type="CDD" id="cd00381">
    <property type="entry name" value="IMPDH"/>
    <property type="match status" value="1"/>
</dbReference>
<dbReference type="InterPro" id="IPR013785">
    <property type="entry name" value="Aldolase_TIM"/>
</dbReference>
<evidence type="ECO:0000256" key="11">
    <source>
        <dbReference type="ARBA" id="ARBA00023122"/>
    </source>
</evidence>
<dbReference type="GO" id="GO:0046872">
    <property type="term" value="F:metal ion binding"/>
    <property type="evidence" value="ECO:0007669"/>
    <property type="project" value="UniProtKB-KW"/>
</dbReference>
<dbReference type="CDD" id="cd04601">
    <property type="entry name" value="CBS_pair_IMPDH"/>
    <property type="match status" value="1"/>
</dbReference>
<dbReference type="NCBIfam" id="TIGR01302">
    <property type="entry name" value="IMP_dehydrog"/>
    <property type="match status" value="1"/>
</dbReference>
<comment type="cofactor">
    <cofactor evidence="1">
        <name>K(+)</name>
        <dbReference type="ChEBI" id="CHEBI:29103"/>
    </cofactor>
</comment>
<keyword evidence="5" id="KW-0677">Repeat</keyword>
<comment type="similarity">
    <text evidence="2">Belongs to the IMPDH/GMPR family.</text>
</comment>
<dbReference type="Pfam" id="PF00478">
    <property type="entry name" value="IMPDH"/>
    <property type="match status" value="1"/>
</dbReference>
<dbReference type="EMBL" id="CAEZVJ010000016">
    <property type="protein sequence ID" value="CAB4623355.1"/>
    <property type="molecule type" value="Genomic_DNA"/>
</dbReference>
<dbReference type="Pfam" id="PF00571">
    <property type="entry name" value="CBS"/>
    <property type="match status" value="2"/>
</dbReference>
<evidence type="ECO:0000256" key="6">
    <source>
        <dbReference type="ARBA" id="ARBA00022749"/>
    </source>
</evidence>
<dbReference type="SUPFAM" id="SSF51412">
    <property type="entry name" value="Inosine monophosphate dehydrogenase (IMPDH)"/>
    <property type="match status" value="2"/>
</dbReference>
<dbReference type="FunFam" id="3.20.20.70:FF:000003">
    <property type="entry name" value="GMP reductase"/>
    <property type="match status" value="1"/>
</dbReference>
<evidence type="ECO:0000256" key="5">
    <source>
        <dbReference type="ARBA" id="ARBA00022737"/>
    </source>
</evidence>
<name>A0A6J6IFI3_9ZZZZ</name>
<dbReference type="InterPro" id="IPR015875">
    <property type="entry name" value="IMP_DH/GMP_Rdtase_CS"/>
</dbReference>
<dbReference type="GO" id="GO:0006177">
    <property type="term" value="P:GMP biosynthetic process"/>
    <property type="evidence" value="ECO:0007669"/>
    <property type="project" value="UniProtKB-KW"/>
</dbReference>
<evidence type="ECO:0000256" key="3">
    <source>
        <dbReference type="ARBA" id="ARBA00011881"/>
    </source>
</evidence>
<dbReference type="PANTHER" id="PTHR11911:SF111">
    <property type="entry name" value="INOSINE-5'-MONOPHOSPHATE DEHYDROGENASE"/>
    <property type="match status" value="1"/>
</dbReference>
<dbReference type="PROSITE" id="PS00487">
    <property type="entry name" value="IMP_DH_GMP_RED"/>
    <property type="match status" value="1"/>
</dbReference>
<evidence type="ECO:0000256" key="4">
    <source>
        <dbReference type="ARBA" id="ARBA00022723"/>
    </source>
</evidence>